<accession>A0ABM6I7P1</accession>
<keyword evidence="3" id="KW-1185">Reference proteome</keyword>
<dbReference type="Proteomes" id="UP000188174">
    <property type="component" value="Chromosome"/>
</dbReference>
<dbReference type="EMBL" id="CP019630">
    <property type="protein sequence ID" value="AQQ06411.1"/>
    <property type="molecule type" value="Genomic_DNA"/>
</dbReference>
<evidence type="ECO:0000256" key="1">
    <source>
        <dbReference type="SAM" id="MobiDB-lite"/>
    </source>
</evidence>
<protein>
    <submittedName>
        <fullName evidence="2">Uncharacterized protein</fullName>
    </submittedName>
</protein>
<sequence>MLPDLPIDCAYWIEHNFCLTEQADVTTPVWHVLTGSRRPRSGPSSFPAKPGSKDAVTFI</sequence>
<reference evidence="2 3" key="1">
    <citation type="submission" date="2017-02" db="EMBL/GenBank/DDBJ databases">
        <authorList>
            <person name="Jeong S."/>
        </authorList>
    </citation>
    <scope>NUCLEOTIDE SEQUENCE [LARGE SCALE GENOMIC DNA]</scope>
    <source>
        <strain evidence="2 3">RMAR6-6</strain>
    </source>
</reference>
<evidence type="ECO:0000313" key="3">
    <source>
        <dbReference type="Proteomes" id="UP000188174"/>
    </source>
</evidence>
<gene>
    <name evidence="2" type="ORF">B0E33_24825</name>
</gene>
<name>A0ABM6I7P1_9HYPH</name>
<organism evidence="2 3">
    <name type="scientific">Roseibium algicola</name>
    <dbReference type="NCBI Taxonomy" id="2857014"/>
    <lineage>
        <taxon>Bacteria</taxon>
        <taxon>Pseudomonadati</taxon>
        <taxon>Pseudomonadota</taxon>
        <taxon>Alphaproteobacteria</taxon>
        <taxon>Hyphomicrobiales</taxon>
        <taxon>Stappiaceae</taxon>
        <taxon>Roseibium</taxon>
    </lineage>
</organism>
<feature type="region of interest" description="Disordered" evidence="1">
    <location>
        <begin position="36"/>
        <end position="59"/>
    </location>
</feature>
<proteinExistence type="predicted"/>
<evidence type="ECO:0000313" key="2">
    <source>
        <dbReference type="EMBL" id="AQQ06411.1"/>
    </source>
</evidence>